<reference evidence="8" key="1">
    <citation type="journal article" date="2012" name="MBio">
        <title>Comparative genome analysis of Trichophyton rubrum and related dermatophytes reveals candidate genes involved in infection.</title>
        <authorList>
            <person name="Martinez D.A."/>
            <person name="Oliver B.G."/>
            <person name="Graeser Y."/>
            <person name="Goldberg J.M."/>
            <person name="Li W."/>
            <person name="Martinez-Rossi N.M."/>
            <person name="Monod M."/>
            <person name="Shelest E."/>
            <person name="Barton R.C."/>
            <person name="Birch E."/>
            <person name="Brakhage A.A."/>
            <person name="Chen Z."/>
            <person name="Gurr S.J."/>
            <person name="Heiman D."/>
            <person name="Heitman J."/>
            <person name="Kosti I."/>
            <person name="Rossi A."/>
            <person name="Saif S."/>
            <person name="Samalova M."/>
            <person name="Saunders C.W."/>
            <person name="Shea T."/>
            <person name="Summerbell R.C."/>
            <person name="Xu J."/>
            <person name="Young S."/>
            <person name="Zeng Q."/>
            <person name="Birren B.W."/>
            <person name="Cuomo C.A."/>
            <person name="White T.C."/>
        </authorList>
    </citation>
    <scope>NUCLEOTIDE SEQUENCE [LARGE SCALE GENOMIC DNA]</scope>
    <source>
        <strain evidence="8">ATCC MYA-4604 / CBS 118893</strain>
    </source>
</reference>
<dbReference type="AlphaFoldDB" id="E4V6N7"/>
<dbReference type="RefSeq" id="XP_003169130.1">
    <property type="nucleotide sequence ID" value="XM_003169082.1"/>
</dbReference>
<dbReference type="OrthoDB" id="4183392at2759"/>
<evidence type="ECO:0000256" key="6">
    <source>
        <dbReference type="ARBA" id="ARBA00023136"/>
    </source>
</evidence>
<keyword evidence="4" id="KW-0256">Endoplasmic reticulum</keyword>
<dbReference type="InParanoid" id="E4V6N7"/>
<evidence type="ECO:0000256" key="5">
    <source>
        <dbReference type="ARBA" id="ARBA00023128"/>
    </source>
</evidence>
<evidence type="ECO:0000313" key="8">
    <source>
        <dbReference type="Proteomes" id="UP000002669"/>
    </source>
</evidence>
<evidence type="ECO:0000256" key="2">
    <source>
        <dbReference type="ARBA" id="ARBA00004240"/>
    </source>
</evidence>
<dbReference type="InterPro" id="IPR052374">
    <property type="entry name" value="SERAC1"/>
</dbReference>
<evidence type="ECO:0008006" key="9">
    <source>
        <dbReference type="Google" id="ProtNLM"/>
    </source>
</evidence>
<dbReference type="EMBL" id="DS989831">
    <property type="protein sequence ID" value="EFQ96753.1"/>
    <property type="molecule type" value="Genomic_DNA"/>
</dbReference>
<dbReference type="SUPFAM" id="SSF53474">
    <property type="entry name" value="alpha/beta-Hydrolases"/>
    <property type="match status" value="1"/>
</dbReference>
<protein>
    <recommendedName>
        <fullName evidence="9">DUF676 domain-containing protein</fullName>
    </recommendedName>
</protein>
<dbReference type="GeneID" id="10024512"/>
<keyword evidence="8" id="KW-1185">Reference proteome</keyword>
<dbReference type="InterPro" id="IPR029058">
    <property type="entry name" value="AB_hydrolase_fold"/>
</dbReference>
<dbReference type="Gene3D" id="3.40.50.1820">
    <property type="entry name" value="alpha/beta hydrolase"/>
    <property type="match status" value="1"/>
</dbReference>
<dbReference type="GO" id="GO:0016020">
    <property type="term" value="C:membrane"/>
    <property type="evidence" value="ECO:0007669"/>
    <property type="project" value="UniProtKB-SubCell"/>
</dbReference>
<dbReference type="VEuPathDB" id="FungiDB:MGYG_09202"/>
<dbReference type="InterPro" id="IPR027417">
    <property type="entry name" value="P-loop_NTPase"/>
</dbReference>
<organism evidence="8">
    <name type="scientific">Arthroderma gypseum (strain ATCC MYA-4604 / CBS 118893)</name>
    <name type="common">Microsporum gypseum</name>
    <dbReference type="NCBI Taxonomy" id="535722"/>
    <lineage>
        <taxon>Eukaryota</taxon>
        <taxon>Fungi</taxon>
        <taxon>Dikarya</taxon>
        <taxon>Ascomycota</taxon>
        <taxon>Pezizomycotina</taxon>
        <taxon>Eurotiomycetes</taxon>
        <taxon>Eurotiomycetidae</taxon>
        <taxon>Onygenales</taxon>
        <taxon>Arthrodermataceae</taxon>
        <taxon>Nannizzia</taxon>
    </lineage>
</organism>
<evidence type="ECO:0000313" key="7">
    <source>
        <dbReference type="EMBL" id="EFQ96753.1"/>
    </source>
</evidence>
<name>E4V6N7_ARTGP</name>
<dbReference type="Proteomes" id="UP000002669">
    <property type="component" value="Unassembled WGS sequence"/>
</dbReference>
<dbReference type="Gene3D" id="3.40.50.300">
    <property type="entry name" value="P-loop containing nucleotide triphosphate hydrolases"/>
    <property type="match status" value="1"/>
</dbReference>
<evidence type="ECO:0000256" key="1">
    <source>
        <dbReference type="ARBA" id="ARBA00004173"/>
    </source>
</evidence>
<dbReference type="PANTHER" id="PTHR48182">
    <property type="entry name" value="PROTEIN SERAC1"/>
    <property type="match status" value="1"/>
</dbReference>
<sequence length="453" mass="50994">MKIRKYIASLLNSKQPVPETKSQEEQKIFPDGLKVLHKCDDALVDICFVHGLAAFLPSRLERARILTYGYDAHVVRLSVASTNRLIDHATNLLHDLADDRASSKASSRPVIFVAHSIGGIVCKRSLLLSRHNRDPHIRTIFDSTKGIIFMGTPHTGTWMADWAKIPADALGIVKSTNKSLLEILQTDSQLLENIQADFLFMVGDLPDDRQFRVACFFEELPLSTFGLVVTKSSATFAGYNPISIHANHHDMVKFKSTEENGFKRVLGQLTRWIDEIRLTHQASEPFSTIPFSRDENFVGRGTVMAEIESIFEKAAPTHHTRVALVGIGGIGKSQIAIEYAHRMQERDPNLSVHWVYASNTARFEQAYRELADRLDLPGRLDPTADIFQVVFRWLSDAKNGKWLIVLDNADDDDIFFQTAGKRNLLTLSPRAQIAPLSSRRAIDSSEEYHRHAQ</sequence>
<keyword evidence="5" id="KW-0496">Mitochondrion</keyword>
<evidence type="ECO:0000256" key="3">
    <source>
        <dbReference type="ARBA" id="ARBA00004370"/>
    </source>
</evidence>
<comment type="subcellular location">
    <subcellularLocation>
        <location evidence="2">Endoplasmic reticulum</location>
    </subcellularLocation>
    <subcellularLocation>
        <location evidence="3">Membrane</location>
    </subcellularLocation>
    <subcellularLocation>
        <location evidence="1">Mitochondrion</location>
    </subcellularLocation>
</comment>
<dbReference type="PANTHER" id="PTHR48182:SF2">
    <property type="entry name" value="PROTEIN SERAC1"/>
    <property type="match status" value="1"/>
</dbReference>
<evidence type="ECO:0000256" key="4">
    <source>
        <dbReference type="ARBA" id="ARBA00022824"/>
    </source>
</evidence>
<dbReference type="OMA" id="THQASEP"/>
<accession>E4V6N7</accession>
<keyword evidence="6" id="KW-0472">Membrane</keyword>
<dbReference type="eggNOG" id="KOG2029">
    <property type="taxonomic scope" value="Eukaryota"/>
</dbReference>
<dbReference type="HOGENOM" id="CLU_604056_0_0_1"/>
<dbReference type="GO" id="GO:0005783">
    <property type="term" value="C:endoplasmic reticulum"/>
    <property type="evidence" value="ECO:0007669"/>
    <property type="project" value="UniProtKB-SubCell"/>
</dbReference>
<gene>
    <name evidence="7" type="ORF">MGYG_09202</name>
</gene>
<dbReference type="SUPFAM" id="SSF52540">
    <property type="entry name" value="P-loop containing nucleoside triphosphate hydrolases"/>
    <property type="match status" value="1"/>
</dbReference>
<proteinExistence type="predicted"/>
<dbReference type="GO" id="GO:0005739">
    <property type="term" value="C:mitochondrion"/>
    <property type="evidence" value="ECO:0007669"/>
    <property type="project" value="UniProtKB-SubCell"/>
</dbReference>